<organism evidence="1 2">
    <name type="scientific">Hypsibius exemplaris</name>
    <name type="common">Freshwater tardigrade</name>
    <dbReference type="NCBI Taxonomy" id="2072580"/>
    <lineage>
        <taxon>Eukaryota</taxon>
        <taxon>Metazoa</taxon>
        <taxon>Ecdysozoa</taxon>
        <taxon>Tardigrada</taxon>
        <taxon>Eutardigrada</taxon>
        <taxon>Parachela</taxon>
        <taxon>Hypsibioidea</taxon>
        <taxon>Hypsibiidae</taxon>
        <taxon>Hypsibius</taxon>
    </lineage>
</organism>
<comment type="caution">
    <text evidence="1">The sequence shown here is derived from an EMBL/GenBank/DDBJ whole genome shotgun (WGS) entry which is preliminary data.</text>
</comment>
<evidence type="ECO:0000313" key="1">
    <source>
        <dbReference type="EMBL" id="OWA52301.1"/>
    </source>
</evidence>
<proteinExistence type="predicted"/>
<dbReference type="Proteomes" id="UP000192578">
    <property type="component" value="Unassembled WGS sequence"/>
</dbReference>
<keyword evidence="2" id="KW-1185">Reference proteome</keyword>
<dbReference type="EMBL" id="MTYJ01000262">
    <property type="protein sequence ID" value="OWA52301.1"/>
    <property type="molecule type" value="Genomic_DNA"/>
</dbReference>
<name>A0A9X6NKU8_HYPEX</name>
<evidence type="ECO:0000313" key="2">
    <source>
        <dbReference type="Proteomes" id="UP000192578"/>
    </source>
</evidence>
<feature type="non-terminal residue" evidence="1">
    <location>
        <position position="1"/>
    </location>
</feature>
<dbReference type="AlphaFoldDB" id="A0A9X6NKU8"/>
<protein>
    <submittedName>
        <fullName evidence="1">Uncharacterized protein</fullName>
    </submittedName>
</protein>
<accession>A0A9X6NKU8</accession>
<reference evidence="2" key="1">
    <citation type="submission" date="2017-01" db="EMBL/GenBank/DDBJ databases">
        <title>Comparative genomics of anhydrobiosis in the tardigrade Hypsibius dujardini.</title>
        <authorList>
            <person name="Yoshida Y."/>
            <person name="Koutsovoulos G."/>
            <person name="Laetsch D."/>
            <person name="Stevens L."/>
            <person name="Kumar S."/>
            <person name="Horikawa D."/>
            <person name="Ishino K."/>
            <person name="Komine S."/>
            <person name="Tomita M."/>
            <person name="Blaxter M."/>
            <person name="Arakawa K."/>
        </authorList>
    </citation>
    <scope>NUCLEOTIDE SEQUENCE [LARGE SCALE GENOMIC DNA]</scope>
    <source>
        <strain evidence="2">Z151</strain>
    </source>
</reference>
<gene>
    <name evidence="1" type="ORF">BV898_16758</name>
</gene>
<sequence>MSPMKSSSDHSRNAILNAAGEKLYNATENFNEHEEPTKFKVFAAEHAALGSIQQDRSVTAKFDVFDAVENDELN</sequence>